<dbReference type="PRINTS" id="PR00598">
    <property type="entry name" value="HTHMARR"/>
</dbReference>
<feature type="domain" description="HTH marR-type" evidence="4">
    <location>
        <begin position="13"/>
        <end position="149"/>
    </location>
</feature>
<organism evidence="5 6">
    <name type="scientific">Pseudomonas monteilii</name>
    <dbReference type="NCBI Taxonomy" id="76759"/>
    <lineage>
        <taxon>Bacteria</taxon>
        <taxon>Pseudomonadati</taxon>
        <taxon>Pseudomonadota</taxon>
        <taxon>Gammaproteobacteria</taxon>
        <taxon>Pseudomonadales</taxon>
        <taxon>Pseudomonadaceae</taxon>
        <taxon>Pseudomonas</taxon>
    </lineage>
</organism>
<dbReference type="PANTHER" id="PTHR33164:SF64">
    <property type="entry name" value="TRANSCRIPTIONAL REGULATOR SLYA"/>
    <property type="match status" value="1"/>
</dbReference>
<dbReference type="PANTHER" id="PTHR33164">
    <property type="entry name" value="TRANSCRIPTIONAL REGULATOR, MARR FAMILY"/>
    <property type="match status" value="1"/>
</dbReference>
<dbReference type="PROSITE" id="PS50995">
    <property type="entry name" value="HTH_MARR_2"/>
    <property type="match status" value="1"/>
</dbReference>
<dbReference type="InterPro" id="IPR039422">
    <property type="entry name" value="MarR/SlyA-like"/>
</dbReference>
<keyword evidence="2" id="KW-0238">DNA-binding</keyword>
<gene>
    <name evidence="5" type="ORF">TCK1_3450</name>
</gene>
<dbReference type="InterPro" id="IPR023187">
    <property type="entry name" value="Tscrpt_reg_MarR-type_CS"/>
</dbReference>
<sequence length="150" mass="16123">MIDSTINSTGDWKVDLTWTILPAGRAWQRVVGNAFAAHGISLSLAAPVLVLAYKGDGLRQKAIAEAAGIDPAAVVRSLNELEQSGLLERKSDPSDRRANTLHLTKAGRDLANKLDQILTDLREQLFSAISAEEGNAVAKVLHLIERTGES</sequence>
<dbReference type="EMBL" id="CP040324">
    <property type="protein sequence ID" value="QHB28796.1"/>
    <property type="molecule type" value="Genomic_DNA"/>
</dbReference>
<dbReference type="GO" id="GO:0006950">
    <property type="term" value="P:response to stress"/>
    <property type="evidence" value="ECO:0007669"/>
    <property type="project" value="TreeGrafter"/>
</dbReference>
<reference evidence="5 6" key="1">
    <citation type="submission" date="2019-05" db="EMBL/GenBank/DDBJ databases">
        <title>Complete genome sequence of Pseudomonas Pseudomonas resinovorans.</title>
        <authorList>
            <person name="Chen H.-P."/>
        </authorList>
    </citation>
    <scope>NUCLEOTIDE SEQUENCE [LARGE SCALE GENOMIC DNA]</scope>
    <source>
        <strain evidence="5 6">TCU-CK1</strain>
    </source>
</reference>
<accession>A0AAE6RD32</accession>
<dbReference type="RefSeq" id="WP_159266413.1">
    <property type="nucleotide sequence ID" value="NZ_CP040324.1"/>
</dbReference>
<dbReference type="AlphaFoldDB" id="A0AAE6RD32"/>
<evidence type="ECO:0000256" key="1">
    <source>
        <dbReference type="ARBA" id="ARBA00023015"/>
    </source>
</evidence>
<dbReference type="SMART" id="SM00347">
    <property type="entry name" value="HTH_MARR"/>
    <property type="match status" value="1"/>
</dbReference>
<name>A0AAE6RD32_9PSED</name>
<evidence type="ECO:0000256" key="3">
    <source>
        <dbReference type="ARBA" id="ARBA00023163"/>
    </source>
</evidence>
<dbReference type="InterPro" id="IPR000835">
    <property type="entry name" value="HTH_MarR-typ"/>
</dbReference>
<dbReference type="Pfam" id="PF12802">
    <property type="entry name" value="MarR_2"/>
    <property type="match status" value="1"/>
</dbReference>
<dbReference type="GO" id="GO:0003700">
    <property type="term" value="F:DNA-binding transcription factor activity"/>
    <property type="evidence" value="ECO:0007669"/>
    <property type="project" value="InterPro"/>
</dbReference>
<protein>
    <submittedName>
        <fullName evidence="5">MarR family transcriptional regulator</fullName>
    </submittedName>
</protein>
<dbReference type="SUPFAM" id="SSF46785">
    <property type="entry name" value="Winged helix' DNA-binding domain"/>
    <property type="match status" value="1"/>
</dbReference>
<dbReference type="Gene3D" id="1.10.10.10">
    <property type="entry name" value="Winged helix-like DNA-binding domain superfamily/Winged helix DNA-binding domain"/>
    <property type="match status" value="1"/>
</dbReference>
<dbReference type="InterPro" id="IPR036390">
    <property type="entry name" value="WH_DNA-bd_sf"/>
</dbReference>
<evidence type="ECO:0000259" key="4">
    <source>
        <dbReference type="PROSITE" id="PS50995"/>
    </source>
</evidence>
<proteinExistence type="predicted"/>
<dbReference type="PROSITE" id="PS01117">
    <property type="entry name" value="HTH_MARR_1"/>
    <property type="match status" value="1"/>
</dbReference>
<dbReference type="GO" id="GO:0003677">
    <property type="term" value="F:DNA binding"/>
    <property type="evidence" value="ECO:0007669"/>
    <property type="project" value="UniProtKB-KW"/>
</dbReference>
<keyword evidence="1" id="KW-0805">Transcription regulation</keyword>
<dbReference type="InterPro" id="IPR036388">
    <property type="entry name" value="WH-like_DNA-bd_sf"/>
</dbReference>
<evidence type="ECO:0000313" key="6">
    <source>
        <dbReference type="Proteomes" id="UP000464593"/>
    </source>
</evidence>
<evidence type="ECO:0000313" key="5">
    <source>
        <dbReference type="EMBL" id="QHB28796.1"/>
    </source>
</evidence>
<dbReference type="Proteomes" id="UP000464593">
    <property type="component" value="Chromosome"/>
</dbReference>
<evidence type="ECO:0000256" key="2">
    <source>
        <dbReference type="ARBA" id="ARBA00023125"/>
    </source>
</evidence>
<keyword evidence="3" id="KW-0804">Transcription</keyword>